<protein>
    <recommendedName>
        <fullName evidence="4">DUF1579 domain-containing protein</fullName>
    </recommendedName>
</protein>
<accession>A0A5C6FGU8</accession>
<proteinExistence type="predicted"/>
<evidence type="ECO:0000256" key="1">
    <source>
        <dbReference type="SAM" id="SignalP"/>
    </source>
</evidence>
<dbReference type="EMBL" id="SJPW01000002">
    <property type="protein sequence ID" value="TWU58889.1"/>
    <property type="molecule type" value="Genomic_DNA"/>
</dbReference>
<sequence precursor="true">MKNLVCAIAAWVAFCFSPIQAQEPELPGAQKEHELLGRFVGEWTSTSKIVASDEQPSMECSGSMRSKMLGEFWVINEMSGDMGGAEFKAIQTIGFDASKEKYVGTWVDSMMNHLWHYEGRVDATGKKLVLLAEGPNFMAEGKLTTFRDSYEFVNADTFITTSEMMGDDGKWLTFMTAEATRNAATKSAD</sequence>
<organism evidence="2 3">
    <name type="scientific">Rubripirellula tenax</name>
    <dbReference type="NCBI Taxonomy" id="2528015"/>
    <lineage>
        <taxon>Bacteria</taxon>
        <taxon>Pseudomonadati</taxon>
        <taxon>Planctomycetota</taxon>
        <taxon>Planctomycetia</taxon>
        <taxon>Pirellulales</taxon>
        <taxon>Pirellulaceae</taxon>
        <taxon>Rubripirellula</taxon>
    </lineage>
</organism>
<reference evidence="2 3" key="1">
    <citation type="submission" date="2019-02" db="EMBL/GenBank/DDBJ databases">
        <title>Deep-cultivation of Planctomycetes and their phenomic and genomic characterization uncovers novel biology.</title>
        <authorList>
            <person name="Wiegand S."/>
            <person name="Jogler M."/>
            <person name="Boedeker C."/>
            <person name="Pinto D."/>
            <person name="Vollmers J."/>
            <person name="Rivas-Marin E."/>
            <person name="Kohn T."/>
            <person name="Peeters S.H."/>
            <person name="Heuer A."/>
            <person name="Rast P."/>
            <person name="Oberbeckmann S."/>
            <person name="Bunk B."/>
            <person name="Jeske O."/>
            <person name="Meyerdierks A."/>
            <person name="Storesund J.E."/>
            <person name="Kallscheuer N."/>
            <person name="Luecker S."/>
            <person name="Lage O.M."/>
            <person name="Pohl T."/>
            <person name="Merkel B.J."/>
            <person name="Hornburger P."/>
            <person name="Mueller R.-W."/>
            <person name="Bruemmer F."/>
            <person name="Labrenz M."/>
            <person name="Spormann A.M."/>
            <person name="Op Den Camp H."/>
            <person name="Overmann J."/>
            <person name="Amann R."/>
            <person name="Jetten M.S.M."/>
            <person name="Mascher T."/>
            <person name="Medema M.H."/>
            <person name="Devos D.P."/>
            <person name="Kaster A.-K."/>
            <person name="Ovreas L."/>
            <person name="Rohde M."/>
            <person name="Galperin M.Y."/>
            <person name="Jogler C."/>
        </authorList>
    </citation>
    <scope>NUCLEOTIDE SEQUENCE [LARGE SCALE GENOMIC DNA]</scope>
    <source>
        <strain evidence="2 3">Poly51</strain>
    </source>
</reference>
<comment type="caution">
    <text evidence="2">The sequence shown here is derived from an EMBL/GenBank/DDBJ whole genome shotgun (WGS) entry which is preliminary data.</text>
</comment>
<evidence type="ECO:0000313" key="3">
    <source>
        <dbReference type="Proteomes" id="UP000318288"/>
    </source>
</evidence>
<name>A0A5C6FGU8_9BACT</name>
<feature type="signal peptide" evidence="1">
    <location>
        <begin position="1"/>
        <end position="21"/>
    </location>
</feature>
<dbReference type="Pfam" id="PF07617">
    <property type="entry name" value="DUF1579"/>
    <property type="match status" value="1"/>
</dbReference>
<gene>
    <name evidence="2" type="ORF">Poly51_16690</name>
</gene>
<evidence type="ECO:0000313" key="2">
    <source>
        <dbReference type="EMBL" id="TWU58889.1"/>
    </source>
</evidence>
<keyword evidence="3" id="KW-1185">Reference proteome</keyword>
<evidence type="ECO:0008006" key="4">
    <source>
        <dbReference type="Google" id="ProtNLM"/>
    </source>
</evidence>
<dbReference type="Proteomes" id="UP000318288">
    <property type="component" value="Unassembled WGS sequence"/>
</dbReference>
<keyword evidence="1" id="KW-0732">Signal</keyword>
<dbReference type="RefSeq" id="WP_186775417.1">
    <property type="nucleotide sequence ID" value="NZ_SJPW01000002.1"/>
</dbReference>
<feature type="chain" id="PRO_5023012937" description="DUF1579 domain-containing protein" evidence="1">
    <location>
        <begin position="22"/>
        <end position="189"/>
    </location>
</feature>
<dbReference type="AlphaFoldDB" id="A0A5C6FGU8"/>
<dbReference type="InterPro" id="IPR011473">
    <property type="entry name" value="DUF1579"/>
</dbReference>